<accession>Q6Z0R2</accession>
<reference evidence="3" key="1">
    <citation type="journal article" date="2005" name="Nature">
        <title>The map-based sequence of the rice genome.</title>
        <authorList>
            <consortium name="International rice genome sequencing project (IRGSP)"/>
            <person name="Matsumoto T."/>
            <person name="Wu J."/>
            <person name="Kanamori H."/>
            <person name="Katayose Y."/>
            <person name="Fujisawa M."/>
            <person name="Namiki N."/>
            <person name="Mizuno H."/>
            <person name="Yamamoto K."/>
            <person name="Antonio B.A."/>
            <person name="Baba T."/>
            <person name="Sakata K."/>
            <person name="Nagamura Y."/>
            <person name="Aoki H."/>
            <person name="Arikawa K."/>
            <person name="Arita K."/>
            <person name="Bito T."/>
            <person name="Chiden Y."/>
            <person name="Fujitsuka N."/>
            <person name="Fukunaka R."/>
            <person name="Hamada M."/>
            <person name="Harada C."/>
            <person name="Hayashi A."/>
            <person name="Hijishita S."/>
            <person name="Honda M."/>
            <person name="Hosokawa S."/>
            <person name="Ichikawa Y."/>
            <person name="Idonuma A."/>
            <person name="Iijima M."/>
            <person name="Ikeda M."/>
            <person name="Ikeno M."/>
            <person name="Ito K."/>
            <person name="Ito S."/>
            <person name="Ito T."/>
            <person name="Ito Y."/>
            <person name="Ito Y."/>
            <person name="Iwabuchi A."/>
            <person name="Kamiya K."/>
            <person name="Karasawa W."/>
            <person name="Kurita K."/>
            <person name="Katagiri S."/>
            <person name="Kikuta A."/>
            <person name="Kobayashi H."/>
            <person name="Kobayashi N."/>
            <person name="Machita K."/>
            <person name="Maehara T."/>
            <person name="Masukawa M."/>
            <person name="Mizubayashi T."/>
            <person name="Mukai Y."/>
            <person name="Nagasaki H."/>
            <person name="Nagata Y."/>
            <person name="Naito S."/>
            <person name="Nakashima M."/>
            <person name="Nakama Y."/>
            <person name="Nakamichi Y."/>
            <person name="Nakamura M."/>
            <person name="Meguro A."/>
            <person name="Negishi M."/>
            <person name="Ohta I."/>
            <person name="Ohta T."/>
            <person name="Okamoto M."/>
            <person name="Ono N."/>
            <person name="Saji S."/>
            <person name="Sakaguchi M."/>
            <person name="Sakai K."/>
            <person name="Shibata M."/>
            <person name="Shimokawa T."/>
            <person name="Song J."/>
            <person name="Takazaki Y."/>
            <person name="Terasawa K."/>
            <person name="Tsugane M."/>
            <person name="Tsuji K."/>
            <person name="Ueda S."/>
            <person name="Waki K."/>
            <person name="Yamagata H."/>
            <person name="Yamamoto M."/>
            <person name="Yamamoto S."/>
            <person name="Yamane H."/>
            <person name="Yoshiki S."/>
            <person name="Yoshihara R."/>
            <person name="Yukawa K."/>
            <person name="Zhong H."/>
            <person name="Yano M."/>
            <person name="Yuan Q."/>
            <person name="Ouyang S."/>
            <person name="Liu J."/>
            <person name="Jones K.M."/>
            <person name="Gansberger K."/>
            <person name="Moffat K."/>
            <person name="Hill J."/>
            <person name="Bera J."/>
            <person name="Fadrosh D."/>
            <person name="Jin S."/>
            <person name="Johri S."/>
            <person name="Kim M."/>
            <person name="Overton L."/>
            <person name="Reardon M."/>
            <person name="Tsitrin T."/>
            <person name="Vuong H."/>
            <person name="Weaver B."/>
            <person name="Ciecko A."/>
            <person name="Tallon L."/>
            <person name="Jackson J."/>
            <person name="Pai G."/>
            <person name="Aken S.V."/>
            <person name="Utterback T."/>
            <person name="Reidmuller S."/>
            <person name="Feldblyum T."/>
            <person name="Hsiao J."/>
            <person name="Zismann V."/>
            <person name="Iobst S."/>
            <person name="de Vazeille A.R."/>
            <person name="Buell C.R."/>
            <person name="Ying K."/>
            <person name="Li Y."/>
            <person name="Lu T."/>
            <person name="Huang Y."/>
            <person name="Zhao Q."/>
            <person name="Feng Q."/>
            <person name="Zhang L."/>
            <person name="Zhu J."/>
            <person name="Weng Q."/>
            <person name="Mu J."/>
            <person name="Lu Y."/>
            <person name="Fan D."/>
            <person name="Liu Y."/>
            <person name="Guan J."/>
            <person name="Zhang Y."/>
            <person name="Yu S."/>
            <person name="Liu X."/>
            <person name="Zhang Y."/>
            <person name="Hong G."/>
            <person name="Han B."/>
            <person name="Choisne N."/>
            <person name="Demange N."/>
            <person name="Orjeda G."/>
            <person name="Samain S."/>
            <person name="Cattolico L."/>
            <person name="Pelletier E."/>
            <person name="Couloux A."/>
            <person name="Segurens B."/>
            <person name="Wincker P."/>
            <person name="D'Hont A."/>
            <person name="Scarpelli C."/>
            <person name="Weissenbach J."/>
            <person name="Salanoubat M."/>
            <person name="Quetier F."/>
            <person name="Yu Y."/>
            <person name="Kim H.R."/>
            <person name="Rambo T."/>
            <person name="Currie J."/>
            <person name="Collura K."/>
            <person name="Luo M."/>
            <person name="Yang T."/>
            <person name="Ammiraju J.S.S."/>
            <person name="Engler F."/>
            <person name="Soderlund C."/>
            <person name="Wing R.A."/>
            <person name="Palmer L.E."/>
            <person name="de la Bastide M."/>
            <person name="Spiegel L."/>
            <person name="Nascimento L."/>
            <person name="Zutavern T."/>
            <person name="O'Shaughnessy A."/>
            <person name="Dike S."/>
            <person name="Dedhia N."/>
            <person name="Preston R."/>
            <person name="Balija V."/>
            <person name="McCombie W.R."/>
            <person name="Chow T."/>
            <person name="Chen H."/>
            <person name="Chung M."/>
            <person name="Chen C."/>
            <person name="Shaw J."/>
            <person name="Wu H."/>
            <person name="Hsiao K."/>
            <person name="Chao Y."/>
            <person name="Chu M."/>
            <person name="Cheng C."/>
            <person name="Hour A."/>
            <person name="Lee P."/>
            <person name="Lin S."/>
            <person name="Lin Y."/>
            <person name="Liou J."/>
            <person name="Liu S."/>
            <person name="Hsing Y."/>
            <person name="Raghuvanshi S."/>
            <person name="Mohanty A."/>
            <person name="Bharti A.K."/>
            <person name="Gaur A."/>
            <person name="Gupta V."/>
            <person name="Kumar D."/>
            <person name="Ravi V."/>
            <person name="Vij S."/>
            <person name="Kapur A."/>
            <person name="Khurana P."/>
            <person name="Khurana P."/>
            <person name="Khurana J.P."/>
            <person name="Tyagi A.K."/>
            <person name="Gaikwad K."/>
            <person name="Singh A."/>
            <person name="Dalal V."/>
            <person name="Srivastava S."/>
            <person name="Dixit A."/>
            <person name="Pal A.K."/>
            <person name="Ghazi I.A."/>
            <person name="Yadav M."/>
            <person name="Pandit A."/>
            <person name="Bhargava A."/>
            <person name="Sureshbabu K."/>
            <person name="Batra K."/>
            <person name="Sharma T.R."/>
            <person name="Mohapatra T."/>
            <person name="Singh N.K."/>
            <person name="Messing J."/>
            <person name="Nelson A.B."/>
            <person name="Fuks G."/>
            <person name="Kavchok S."/>
            <person name="Keizer G."/>
            <person name="Linton E."/>
            <person name="Llaca V."/>
            <person name="Song R."/>
            <person name="Tanyolac B."/>
            <person name="Young S."/>
            <person name="Ho-Il K."/>
            <person name="Hahn J.H."/>
            <person name="Sangsakoo G."/>
            <person name="Vanavichit A."/>
            <person name="de Mattos Luiz.A.T."/>
            <person name="Zimmer P.D."/>
            <person name="Malone G."/>
            <person name="Dellagostin O."/>
            <person name="de Oliveira A.C."/>
            <person name="Bevan M."/>
            <person name="Bancroft I."/>
            <person name="Minx P."/>
            <person name="Cordum H."/>
            <person name="Wilson R."/>
            <person name="Cheng Z."/>
            <person name="Jin W."/>
            <person name="Jiang J."/>
            <person name="Leong S.A."/>
            <person name="Iwama H."/>
            <person name="Gojobori T."/>
            <person name="Itoh T."/>
            <person name="Niimura Y."/>
            <person name="Fujii Y."/>
            <person name="Habara T."/>
            <person name="Sakai H."/>
            <person name="Sato Y."/>
            <person name="Wilson G."/>
            <person name="Kumar K."/>
            <person name="McCouch S."/>
            <person name="Juretic N."/>
            <person name="Hoen D."/>
            <person name="Wright S."/>
            <person name="Bruskiewich R."/>
            <person name="Bureau T."/>
            <person name="Miyao A."/>
            <person name="Hirochika H."/>
            <person name="Nishikawa T."/>
            <person name="Kadowaki K."/>
            <person name="Sugiura M."/>
            <person name="Burr B."/>
            <person name="Sasaki T."/>
        </authorList>
    </citation>
    <scope>NUCLEOTIDE SEQUENCE [LARGE SCALE GENOMIC DNA]</scope>
    <source>
        <strain evidence="3">cv. Nipponbare</strain>
    </source>
</reference>
<protein>
    <submittedName>
        <fullName evidence="2">Uncharacterized protein</fullName>
    </submittedName>
</protein>
<evidence type="ECO:0000313" key="2">
    <source>
        <dbReference type="EMBL" id="BAD10405.1"/>
    </source>
</evidence>
<feature type="region of interest" description="Disordered" evidence="1">
    <location>
        <begin position="1"/>
        <end position="106"/>
    </location>
</feature>
<gene>
    <name evidence="2" type="primary">B1144B06.18</name>
</gene>
<feature type="compositionally biased region" description="Basic and acidic residues" evidence="1">
    <location>
        <begin position="52"/>
        <end position="61"/>
    </location>
</feature>
<proteinExistence type="predicted"/>
<reference evidence="3" key="2">
    <citation type="journal article" date="2008" name="Nucleic Acids Res.">
        <title>The rice annotation project database (RAP-DB): 2008 update.</title>
        <authorList>
            <consortium name="The rice annotation project (RAP)"/>
        </authorList>
    </citation>
    <scope>GENOME REANNOTATION</scope>
    <source>
        <strain evidence="3">cv. Nipponbare</strain>
    </source>
</reference>
<evidence type="ECO:0000313" key="3">
    <source>
        <dbReference type="Proteomes" id="UP000000763"/>
    </source>
</evidence>
<dbReference type="Proteomes" id="UP000000763">
    <property type="component" value="Chromosome 8"/>
</dbReference>
<feature type="compositionally biased region" description="Gly residues" evidence="1">
    <location>
        <begin position="39"/>
        <end position="51"/>
    </location>
</feature>
<dbReference type="EMBL" id="AP005483">
    <property type="protein sequence ID" value="BAD10405.1"/>
    <property type="molecule type" value="Genomic_DNA"/>
</dbReference>
<dbReference type="AlphaFoldDB" id="Q6Z0R2"/>
<organism evidence="2 3">
    <name type="scientific">Oryza sativa subsp. japonica</name>
    <name type="common">Rice</name>
    <dbReference type="NCBI Taxonomy" id="39947"/>
    <lineage>
        <taxon>Eukaryota</taxon>
        <taxon>Viridiplantae</taxon>
        <taxon>Streptophyta</taxon>
        <taxon>Embryophyta</taxon>
        <taxon>Tracheophyta</taxon>
        <taxon>Spermatophyta</taxon>
        <taxon>Magnoliopsida</taxon>
        <taxon>Liliopsida</taxon>
        <taxon>Poales</taxon>
        <taxon>Poaceae</taxon>
        <taxon>BOP clade</taxon>
        <taxon>Oryzoideae</taxon>
        <taxon>Oryzeae</taxon>
        <taxon>Oryzinae</taxon>
        <taxon>Oryza</taxon>
        <taxon>Oryza sativa</taxon>
    </lineage>
</organism>
<sequence>MGNGIRVQPASDSDEEWGRGGGGKAGERRRTTAETVADGGSGSKNGSGGGGKIEEAAEAHKPRARRSLKEKKSSKELRFEAHFNLTKERPEVESSHQAPIEPENNLVLLPEDTAALSAMDDMLIEYCSTDSLGDLL</sequence>
<evidence type="ECO:0000256" key="1">
    <source>
        <dbReference type="SAM" id="MobiDB-lite"/>
    </source>
</evidence>
<name>Q6Z0R2_ORYSJ</name>
<feature type="compositionally biased region" description="Basic and acidic residues" evidence="1">
    <location>
        <begin position="70"/>
        <end position="94"/>
    </location>
</feature>